<proteinExistence type="inferred from homology"/>
<organism evidence="5 6">
    <name type="scientific">Hymenobacter caeli</name>
    <dbReference type="NCBI Taxonomy" id="2735894"/>
    <lineage>
        <taxon>Bacteria</taxon>
        <taxon>Pseudomonadati</taxon>
        <taxon>Bacteroidota</taxon>
        <taxon>Cytophagia</taxon>
        <taxon>Cytophagales</taxon>
        <taxon>Hymenobacteraceae</taxon>
        <taxon>Hymenobacter</taxon>
    </lineage>
</organism>
<accession>A0ABX2FPB0</accession>
<evidence type="ECO:0000313" key="5">
    <source>
        <dbReference type="EMBL" id="NRT18309.1"/>
    </source>
</evidence>
<dbReference type="PANTHER" id="PTHR44196">
    <property type="entry name" value="DEHYDROGENASE/REDUCTASE SDR FAMILY MEMBER 7B"/>
    <property type="match status" value="1"/>
</dbReference>
<name>A0ABX2FPB0_9BACT</name>
<comment type="similarity">
    <text evidence="1 3">Belongs to the short-chain dehydrogenases/reductases (SDR) family.</text>
</comment>
<dbReference type="PROSITE" id="PS00061">
    <property type="entry name" value="ADH_SHORT"/>
    <property type="match status" value="1"/>
</dbReference>
<feature type="domain" description="Ketoreductase" evidence="4">
    <location>
        <begin position="8"/>
        <end position="190"/>
    </location>
</feature>
<dbReference type="InterPro" id="IPR036291">
    <property type="entry name" value="NAD(P)-bd_dom_sf"/>
</dbReference>
<comment type="caution">
    <text evidence="5">The sequence shown here is derived from an EMBL/GenBank/DDBJ whole genome shotgun (WGS) entry which is preliminary data.</text>
</comment>
<dbReference type="Gene3D" id="3.40.50.720">
    <property type="entry name" value="NAD(P)-binding Rossmann-like Domain"/>
    <property type="match status" value="1"/>
</dbReference>
<dbReference type="InterPro" id="IPR057326">
    <property type="entry name" value="KR_dom"/>
</dbReference>
<dbReference type="SMART" id="SM00822">
    <property type="entry name" value="PKS_KR"/>
    <property type="match status" value="1"/>
</dbReference>
<gene>
    <name evidence="5" type="ORF">HNP98_001126</name>
</gene>
<reference evidence="5 6" key="1">
    <citation type="submission" date="2020-05" db="EMBL/GenBank/DDBJ databases">
        <title>Genomic Encyclopedia of Type Strains, Phase IV (KMG-V): Genome sequencing to study the core and pangenomes of soil and plant-associated prokaryotes.</title>
        <authorList>
            <person name="Whitman W."/>
        </authorList>
    </citation>
    <scope>NUCLEOTIDE SEQUENCE [LARGE SCALE GENOMIC DNA]</scope>
    <source>
        <strain evidence="5 6">9A</strain>
    </source>
</reference>
<protein>
    <submittedName>
        <fullName evidence="5">Short-subunit dehydrogenase</fullName>
    </submittedName>
</protein>
<keyword evidence="2" id="KW-0560">Oxidoreductase</keyword>
<dbReference type="EMBL" id="JABSNP010000004">
    <property type="protein sequence ID" value="NRT18309.1"/>
    <property type="molecule type" value="Genomic_DNA"/>
</dbReference>
<dbReference type="PANTHER" id="PTHR44196:SF1">
    <property type="entry name" value="DEHYDROGENASE_REDUCTASE SDR FAMILY MEMBER 7B"/>
    <property type="match status" value="1"/>
</dbReference>
<dbReference type="InterPro" id="IPR020904">
    <property type="entry name" value="Sc_DH/Rdtase_CS"/>
</dbReference>
<dbReference type="PRINTS" id="PR00081">
    <property type="entry name" value="GDHRDH"/>
</dbReference>
<keyword evidence="6" id="KW-1185">Reference proteome</keyword>
<dbReference type="InterPro" id="IPR002347">
    <property type="entry name" value="SDR_fam"/>
</dbReference>
<evidence type="ECO:0000256" key="1">
    <source>
        <dbReference type="ARBA" id="ARBA00006484"/>
    </source>
</evidence>
<dbReference type="PRINTS" id="PR00080">
    <property type="entry name" value="SDRFAMILY"/>
</dbReference>
<dbReference type="SUPFAM" id="SSF51735">
    <property type="entry name" value="NAD(P)-binding Rossmann-fold domains"/>
    <property type="match status" value="1"/>
</dbReference>
<dbReference type="Pfam" id="PF00106">
    <property type="entry name" value="adh_short"/>
    <property type="match status" value="1"/>
</dbReference>
<evidence type="ECO:0000256" key="2">
    <source>
        <dbReference type="ARBA" id="ARBA00023002"/>
    </source>
</evidence>
<dbReference type="Proteomes" id="UP000779507">
    <property type="component" value="Unassembled WGS sequence"/>
</dbReference>
<dbReference type="NCBIfam" id="NF004825">
    <property type="entry name" value="PRK06181.1"/>
    <property type="match status" value="1"/>
</dbReference>
<evidence type="ECO:0000313" key="6">
    <source>
        <dbReference type="Proteomes" id="UP000779507"/>
    </source>
</evidence>
<sequence length="264" mass="27621">MMTSFNNQVVWITGASSGIGEALARELARHGARLVLSARNADALGRVQAACAPAEALVLPLDVSQPDQFAAAVAAVWARYGRLDLLINAGGISQRALALDTAPAVDRRLMEVNYFGTVGLTKAVLPRLLAQGSGRVVAISSLVGKFGTPYRSAYAASKHALHGFFDSLRAELAGTGVGITILCPGFIHTNVSVNALAGDGQPLGTMDAATAGGLAPAEFARRAVRALARGVREANIGGRETYGVLLKRWVPGLFARLLPRARVR</sequence>
<dbReference type="RefSeq" id="WP_173809060.1">
    <property type="nucleotide sequence ID" value="NZ_JABSNP010000004.1"/>
</dbReference>
<evidence type="ECO:0000256" key="3">
    <source>
        <dbReference type="RuleBase" id="RU000363"/>
    </source>
</evidence>
<evidence type="ECO:0000259" key="4">
    <source>
        <dbReference type="SMART" id="SM00822"/>
    </source>
</evidence>